<comment type="caution">
    <text evidence="15">Lacks conserved residue(s) required for the propagation of feature annotation.</text>
</comment>
<keyword evidence="1 15" id="KW-1163">Viral penetration into host nucleus</keyword>
<dbReference type="HAMAP" id="MF_04003">
    <property type="entry name" value="PPV_L2"/>
    <property type="match status" value="1"/>
</dbReference>
<evidence type="ECO:0000256" key="5">
    <source>
        <dbReference type="ARBA" id="ARBA00022581"/>
    </source>
</evidence>
<keyword evidence="3 15" id="KW-0167">Capsid protein</keyword>
<protein>
    <recommendedName>
        <fullName evidence="15">Minor capsid protein L2</fullName>
    </recommendedName>
</protein>
<dbReference type="GO" id="GO:0019028">
    <property type="term" value="C:viral capsid"/>
    <property type="evidence" value="ECO:0007669"/>
    <property type="project" value="UniProtKB-UniRule"/>
</dbReference>
<evidence type="ECO:0000313" key="16">
    <source>
        <dbReference type="EMBL" id="AFL02864.1"/>
    </source>
</evidence>
<keyword evidence="5 15" id="KW-0945">Host-virus interaction</keyword>
<sequence>MARSRRIKRASVTDIYRGCKQAGTCPPDVINKVEQTTIADKILKYGSSGVFFGGLGISTGRGTGGATGYFPLGEGPGVRVGGAPTIVRPGVIPELIGPADVIPIDTVTPIDPAAPSIVTITDSSAVDLLPTELETIAEIHPVPTDNLDIDTPVVSGGRDSSAVLEVADPSPPVRTRVSRTQYHNPSFQVITESTPLSGESAMADHVLVFEGFGGQNIGGSRNAAIDTAQESFEMQSWPSRYSFEIEEGTPPRTSTPVQRAVQSLSSLRRALYNRRLTEQVAVTDPLFLSRPSHLVQFQFDNPAFEEEVTQLFERDIEAVEEPPDRQFLDVVRLGRPTYSETPQGYLRVSRLGRRASIRTRSGAQVGAQVHFYRDISTIDSDALEMQLLGEHSGDTTIVQGPVESSFVDINIDDPGPLNVGIQESPLVDTIEEDFNSADLLLEDAIDDFSGSQLVFGNPRRSTTSVTVPRFETPRDTGFYIHDTQGYTVAYPESRDTTEIILPHPDTPTVVIKFAEAGADFYLHPSLRKRKRKRKYL</sequence>
<name>R9QBR8_HPV17</name>
<comment type="subunit">
    <text evidence="15">Interacts with major capsid protein L1. Interacts with E2; this interaction inhibits E2 transcriptional activity but not the DNA replication function E2. Interacts with host HSPA8; this interaction is required for L2 nuclear translocation. Interacts with host importins KPNB2 and KPNB3. Forms a complex with importin alpha2-beta1 heterodimers via interaction with the importin alpha2 adapter. Interacts with host DYNLT1; this interaction is essential for virus intracellular transport during entry. Interacts (via C-terminus) with host retromer subunits VPS35 AND VPS29.</text>
</comment>
<dbReference type="Pfam" id="PF00513">
    <property type="entry name" value="Late_protein_L2"/>
    <property type="match status" value="1"/>
</dbReference>
<evidence type="ECO:0000256" key="6">
    <source>
        <dbReference type="ARBA" id="ARBA00022812"/>
    </source>
</evidence>
<keyword evidence="11 15" id="KW-1176">Cytoplasmic inwards viral transport</keyword>
<dbReference type="GO" id="GO:0046718">
    <property type="term" value="P:symbiont entry into host cell"/>
    <property type="evidence" value="ECO:0007669"/>
    <property type="project" value="UniProtKB-KW"/>
</dbReference>
<keyword evidence="2 15" id="KW-0597">Phosphoprotein</keyword>
<dbReference type="GO" id="GO:0043657">
    <property type="term" value="C:host cell"/>
    <property type="evidence" value="ECO:0007669"/>
    <property type="project" value="GOC"/>
</dbReference>
<evidence type="ECO:0000256" key="13">
    <source>
        <dbReference type="ARBA" id="ARBA00023157"/>
    </source>
</evidence>
<evidence type="ECO:0000256" key="2">
    <source>
        <dbReference type="ARBA" id="ARBA00022553"/>
    </source>
</evidence>
<evidence type="ECO:0000256" key="12">
    <source>
        <dbReference type="ARBA" id="ARBA00023125"/>
    </source>
</evidence>
<dbReference type="Proteomes" id="UP000129902">
    <property type="component" value="Segment"/>
</dbReference>
<evidence type="ECO:0000256" key="11">
    <source>
        <dbReference type="ARBA" id="ARBA00023120"/>
    </source>
</evidence>
<reference evidence="16 17" key="1">
    <citation type="submission" date="2011-07" db="EMBL/GenBank/DDBJ databases">
        <title>Subtypes of HPV reveal selection for silent mutations in L1.</title>
        <authorList>
            <person name="Ure A.E."/>
            <person name="Matsukura T."/>
            <person name="Forslund O."/>
        </authorList>
    </citation>
    <scope>NUCLEOTIDE SEQUENCE [LARGE SCALE GENOMIC DNA]</scope>
    <source>
        <strain evidence="16">S410</strain>
    </source>
</reference>
<proteinExistence type="inferred from homology"/>
<keyword evidence="9 15" id="KW-1177">Microtubular inwards viral transport</keyword>
<evidence type="ECO:0000256" key="14">
    <source>
        <dbReference type="ARBA" id="ARBA00023296"/>
    </source>
</evidence>
<evidence type="ECO:0000313" key="17">
    <source>
        <dbReference type="Proteomes" id="UP000129902"/>
    </source>
</evidence>
<dbReference type="EMBL" id="JN211195">
    <property type="protein sequence ID" value="AFL02864.1"/>
    <property type="molecule type" value="Genomic_DNA"/>
</dbReference>
<comment type="subcellular location">
    <subcellularLocation>
        <location evidence="15">Virion</location>
    </subcellularLocation>
    <subcellularLocation>
        <location evidence="15">Host nucleus</location>
    </subcellularLocation>
</comment>
<organismHost>
    <name type="scientific">Homo sapiens</name>
    <name type="common">Human</name>
    <dbReference type="NCBI Taxonomy" id="9606"/>
</organismHost>
<keyword evidence="12 15" id="KW-0238">DNA-binding</keyword>
<keyword evidence="4 15" id="KW-1048">Host nucleus</keyword>
<keyword evidence="14 15" id="KW-1160">Virus entry into host cell</keyword>
<dbReference type="GO" id="GO:0075521">
    <property type="term" value="P:microtubule-dependent intracellular transport of viral material towards nucleus"/>
    <property type="evidence" value="ECO:0007669"/>
    <property type="project" value="UniProtKB-UniRule"/>
</dbReference>
<dbReference type="GO" id="GO:0075732">
    <property type="term" value="P:viral penetration into host nucleus"/>
    <property type="evidence" value="ECO:0007669"/>
    <property type="project" value="UniProtKB-KW"/>
</dbReference>
<accession>R9QBR8</accession>
<keyword evidence="6" id="KW-1040">Host Golgi apparatus</keyword>
<comment type="PTM">
    <text evidence="15">Highly phosphorylated.</text>
</comment>
<comment type="function">
    <text evidence="15">Minor protein of the capsid that localizes along the inner surface of the virion, within the central cavities beneath the L1 pentamers. Plays a role in capsid stabilization through interaction with the major capsid protein L1. Once the virion enters the host cell, L2 escorts the genomic DNA into the nucleus by promoting escape from the endosomal compartments and traffic through the host Golgi network. Mechanistically, the C-terminus of L2 possesses a cell-penetrating peptide that protudes from the host endosome, interacts with host cytoplasmic retromer cargo and thereby mediates the capsid delivery to the host trans-Golgi network. Plays a role through its interaction with host dynein in the intracellular microtubule-dependent transport of viral capsid toward the nucleus. Mediates the viral genome import into the nucleus through binding to host importins. Once within the nucleus, L2 localizes viral genomes to host PML bodies in order to activate early gene expression for establishment of infection. Later on, promotes late gene expression by interacting with the viral E2 protein and by inhibiting its transcriptional activation functions. During virion assembly, encapsidates the genome by direct interaction with the viral DNA.</text>
</comment>
<comment type="similarity">
    <text evidence="15">Belongs to the papillomaviridae L2 protein family.</text>
</comment>
<keyword evidence="10" id="KW-1039">Host endosome</keyword>
<evidence type="ECO:0000256" key="7">
    <source>
        <dbReference type="ARBA" id="ARBA00022844"/>
    </source>
</evidence>
<dbReference type="GO" id="GO:0005198">
    <property type="term" value="F:structural molecule activity"/>
    <property type="evidence" value="ECO:0007669"/>
    <property type="project" value="UniProtKB-UniRule"/>
</dbReference>
<dbReference type="GO" id="GO:0003677">
    <property type="term" value="F:DNA binding"/>
    <property type="evidence" value="ECO:0007669"/>
    <property type="project" value="UniProtKB-UniRule"/>
</dbReference>
<keyword evidence="8 15" id="KW-0426">Late protein</keyword>
<evidence type="ECO:0000256" key="15">
    <source>
        <dbReference type="HAMAP-Rule" id="MF_04003"/>
    </source>
</evidence>
<dbReference type="GO" id="GO:0042025">
    <property type="term" value="C:host cell nucleus"/>
    <property type="evidence" value="ECO:0007669"/>
    <property type="project" value="UniProtKB-SubCell"/>
</dbReference>
<evidence type="ECO:0000256" key="1">
    <source>
        <dbReference type="ARBA" id="ARBA00022524"/>
    </source>
</evidence>
<evidence type="ECO:0000256" key="9">
    <source>
        <dbReference type="ARBA" id="ARBA00022952"/>
    </source>
</evidence>
<keyword evidence="13 15" id="KW-1015">Disulfide bond</keyword>
<organism evidence="16 17">
    <name type="scientific">Human papillomavirus 17</name>
    <dbReference type="NCBI Taxonomy" id="10607"/>
    <lineage>
        <taxon>Viruses</taxon>
        <taxon>Monodnaviria</taxon>
        <taxon>Shotokuvirae</taxon>
        <taxon>Cossaviricota</taxon>
        <taxon>Papovaviricetes</taxon>
        <taxon>Zurhausenvirales</taxon>
        <taxon>Papillomaviridae</taxon>
        <taxon>Firstpapillomavirinae</taxon>
        <taxon>Betapapillomavirus</taxon>
        <taxon>Betapapillomavirus 2</taxon>
    </lineage>
</organism>
<feature type="disulfide bond" evidence="15">
    <location>
        <begin position="19"/>
        <end position="25"/>
    </location>
</feature>
<evidence type="ECO:0000256" key="10">
    <source>
        <dbReference type="ARBA" id="ARBA00023046"/>
    </source>
</evidence>
<evidence type="ECO:0000256" key="3">
    <source>
        <dbReference type="ARBA" id="ARBA00022561"/>
    </source>
</evidence>
<keyword evidence="7 15" id="KW-0946">Virion</keyword>
<gene>
    <name evidence="15" type="primary">L2</name>
</gene>
<dbReference type="InterPro" id="IPR000784">
    <property type="entry name" value="Late_L2"/>
</dbReference>
<evidence type="ECO:0000256" key="8">
    <source>
        <dbReference type="ARBA" id="ARBA00022921"/>
    </source>
</evidence>
<evidence type="ECO:0000256" key="4">
    <source>
        <dbReference type="ARBA" id="ARBA00022562"/>
    </source>
</evidence>